<dbReference type="EMBL" id="CP039352">
    <property type="protein sequence ID" value="QCE03773.1"/>
    <property type="molecule type" value="Genomic_DNA"/>
</dbReference>
<accession>A0A4D6MQS0</accession>
<feature type="region of interest" description="Disordered" evidence="1">
    <location>
        <begin position="1"/>
        <end position="41"/>
    </location>
</feature>
<evidence type="ECO:0000256" key="1">
    <source>
        <dbReference type="SAM" id="MobiDB-lite"/>
    </source>
</evidence>
<organism evidence="2 3">
    <name type="scientific">Vigna unguiculata</name>
    <name type="common">Cowpea</name>
    <dbReference type="NCBI Taxonomy" id="3917"/>
    <lineage>
        <taxon>Eukaryota</taxon>
        <taxon>Viridiplantae</taxon>
        <taxon>Streptophyta</taxon>
        <taxon>Embryophyta</taxon>
        <taxon>Tracheophyta</taxon>
        <taxon>Spermatophyta</taxon>
        <taxon>Magnoliopsida</taxon>
        <taxon>eudicotyledons</taxon>
        <taxon>Gunneridae</taxon>
        <taxon>Pentapetalae</taxon>
        <taxon>rosids</taxon>
        <taxon>fabids</taxon>
        <taxon>Fabales</taxon>
        <taxon>Fabaceae</taxon>
        <taxon>Papilionoideae</taxon>
        <taxon>50 kb inversion clade</taxon>
        <taxon>NPAAA clade</taxon>
        <taxon>indigoferoid/millettioid clade</taxon>
        <taxon>Phaseoleae</taxon>
        <taxon>Vigna</taxon>
    </lineage>
</organism>
<protein>
    <submittedName>
        <fullName evidence="2">Uncharacterized protein</fullName>
    </submittedName>
</protein>
<feature type="region of interest" description="Disordered" evidence="1">
    <location>
        <begin position="72"/>
        <end position="92"/>
    </location>
</feature>
<name>A0A4D6MQS0_VIGUN</name>
<keyword evidence="3" id="KW-1185">Reference proteome</keyword>
<gene>
    <name evidence="2" type="ORF">DEO72_LG8g1799</name>
</gene>
<proteinExistence type="predicted"/>
<evidence type="ECO:0000313" key="3">
    <source>
        <dbReference type="Proteomes" id="UP000501690"/>
    </source>
</evidence>
<reference evidence="2 3" key="1">
    <citation type="submission" date="2019-04" db="EMBL/GenBank/DDBJ databases">
        <title>An improved genome assembly and genetic linkage map for asparagus bean, Vigna unguiculata ssp. sesquipedialis.</title>
        <authorList>
            <person name="Xia Q."/>
            <person name="Zhang R."/>
            <person name="Dong Y."/>
        </authorList>
    </citation>
    <scope>NUCLEOTIDE SEQUENCE [LARGE SCALE GENOMIC DNA]</scope>
    <source>
        <tissue evidence="2">Leaf</tissue>
    </source>
</reference>
<dbReference type="Proteomes" id="UP000501690">
    <property type="component" value="Linkage Group LG8"/>
</dbReference>
<dbReference type="AlphaFoldDB" id="A0A4D6MQS0"/>
<evidence type="ECO:0000313" key="2">
    <source>
        <dbReference type="EMBL" id="QCE03773.1"/>
    </source>
</evidence>
<sequence>MPFRATTQEIPRVSPLSRAQLKGYVPSHNSRNTSKPPLKHHQSLVDHAYNASNPMLLQQESPGIGHEVIGASTLRPPSGGRVPLGATCLKTH</sequence>